<comment type="similarity">
    <text evidence="2">Belongs to the Caudal homeobox family.</text>
</comment>
<dbReference type="FunFam" id="1.10.10.60:FF:000574">
    <property type="entry name" value="Homeobox protein CHOX-CAD2"/>
    <property type="match status" value="1"/>
</dbReference>
<evidence type="ECO:0000313" key="11">
    <source>
        <dbReference type="EMBL" id="CAF0904354.1"/>
    </source>
</evidence>
<dbReference type="Proteomes" id="UP000663828">
    <property type="component" value="Unassembled WGS sequence"/>
</dbReference>
<dbReference type="InterPro" id="IPR017970">
    <property type="entry name" value="Homeobox_CS"/>
</dbReference>
<gene>
    <name evidence="11" type="ORF">EDS130_LOCUS9937</name>
    <name evidence="12" type="ORF">XAT740_LOCUS51914</name>
</gene>
<evidence type="ECO:0000256" key="5">
    <source>
        <dbReference type="ARBA" id="ARBA00023155"/>
    </source>
</evidence>
<evidence type="ECO:0000256" key="3">
    <source>
        <dbReference type="ARBA" id="ARBA00022473"/>
    </source>
</evidence>
<evidence type="ECO:0000256" key="7">
    <source>
        <dbReference type="PROSITE-ProRule" id="PRU00108"/>
    </source>
</evidence>
<feature type="region of interest" description="Disordered" evidence="9">
    <location>
        <begin position="297"/>
        <end position="322"/>
    </location>
</feature>
<dbReference type="PANTHER" id="PTHR24332:SF9">
    <property type="entry name" value="HOMEOTIC PROTEIN CAUDAL"/>
    <property type="match status" value="1"/>
</dbReference>
<dbReference type="OrthoDB" id="6159439at2759"/>
<dbReference type="Pfam" id="PF00046">
    <property type="entry name" value="Homeodomain"/>
    <property type="match status" value="1"/>
</dbReference>
<dbReference type="InterPro" id="IPR047152">
    <property type="entry name" value="Caudal_homeobox"/>
</dbReference>
<dbReference type="GO" id="GO:0005634">
    <property type="term" value="C:nucleus"/>
    <property type="evidence" value="ECO:0007669"/>
    <property type="project" value="UniProtKB-SubCell"/>
</dbReference>
<evidence type="ECO:0000256" key="4">
    <source>
        <dbReference type="ARBA" id="ARBA00023125"/>
    </source>
</evidence>
<keyword evidence="5 7" id="KW-0371">Homeobox</keyword>
<evidence type="ECO:0000256" key="8">
    <source>
        <dbReference type="RuleBase" id="RU000682"/>
    </source>
</evidence>
<dbReference type="PRINTS" id="PR00031">
    <property type="entry name" value="HTHREPRESSR"/>
</dbReference>
<dbReference type="InterPro" id="IPR000047">
    <property type="entry name" value="HTH_motif"/>
</dbReference>
<dbReference type="AlphaFoldDB" id="A0A816DBP6"/>
<dbReference type="EMBL" id="CAJNOJ010000034">
    <property type="protein sequence ID" value="CAF0904354.1"/>
    <property type="molecule type" value="Genomic_DNA"/>
</dbReference>
<dbReference type="CDD" id="cd00086">
    <property type="entry name" value="homeodomain"/>
    <property type="match status" value="1"/>
</dbReference>
<reference evidence="12" key="1">
    <citation type="submission" date="2021-02" db="EMBL/GenBank/DDBJ databases">
        <authorList>
            <person name="Nowell W R."/>
        </authorList>
    </citation>
    <scope>NUCLEOTIDE SEQUENCE</scope>
</reference>
<evidence type="ECO:0000256" key="2">
    <source>
        <dbReference type="ARBA" id="ARBA00010341"/>
    </source>
</evidence>
<name>A0A816DBP6_ADIRI</name>
<evidence type="ECO:0000259" key="10">
    <source>
        <dbReference type="PROSITE" id="PS50071"/>
    </source>
</evidence>
<protein>
    <recommendedName>
        <fullName evidence="10">Homeobox domain-containing protein</fullName>
    </recommendedName>
</protein>
<proteinExistence type="inferred from homology"/>
<evidence type="ECO:0000256" key="1">
    <source>
        <dbReference type="ARBA" id="ARBA00004123"/>
    </source>
</evidence>
<evidence type="ECO:0000313" key="13">
    <source>
        <dbReference type="Proteomes" id="UP000663828"/>
    </source>
</evidence>
<organism evidence="12 13">
    <name type="scientific">Adineta ricciae</name>
    <name type="common">Rotifer</name>
    <dbReference type="NCBI Taxonomy" id="249248"/>
    <lineage>
        <taxon>Eukaryota</taxon>
        <taxon>Metazoa</taxon>
        <taxon>Spiralia</taxon>
        <taxon>Gnathifera</taxon>
        <taxon>Rotifera</taxon>
        <taxon>Eurotatoria</taxon>
        <taxon>Bdelloidea</taxon>
        <taxon>Adinetida</taxon>
        <taxon>Adinetidae</taxon>
        <taxon>Adineta</taxon>
    </lineage>
</organism>
<dbReference type="PROSITE" id="PS50071">
    <property type="entry name" value="HOMEOBOX_2"/>
    <property type="match status" value="1"/>
</dbReference>
<keyword evidence="6 7" id="KW-0539">Nucleus</keyword>
<evidence type="ECO:0000256" key="6">
    <source>
        <dbReference type="ARBA" id="ARBA00023242"/>
    </source>
</evidence>
<dbReference type="GO" id="GO:0009948">
    <property type="term" value="P:anterior/posterior axis specification"/>
    <property type="evidence" value="ECO:0007669"/>
    <property type="project" value="TreeGrafter"/>
</dbReference>
<keyword evidence="13" id="KW-1185">Reference proteome</keyword>
<evidence type="ECO:0000313" key="12">
    <source>
        <dbReference type="EMBL" id="CAF1632608.1"/>
    </source>
</evidence>
<feature type="DNA-binding region" description="Homeobox" evidence="7">
    <location>
        <begin position="228"/>
        <end position="287"/>
    </location>
</feature>
<dbReference type="GO" id="GO:0000977">
    <property type="term" value="F:RNA polymerase II transcription regulatory region sequence-specific DNA binding"/>
    <property type="evidence" value="ECO:0007669"/>
    <property type="project" value="TreeGrafter"/>
</dbReference>
<accession>A0A816DBP6</accession>
<dbReference type="PRINTS" id="PR00024">
    <property type="entry name" value="HOMEOBOX"/>
</dbReference>
<comment type="caution">
    <text evidence="12">The sequence shown here is derived from an EMBL/GenBank/DDBJ whole genome shotgun (WGS) entry which is preliminary data.</text>
</comment>
<dbReference type="Proteomes" id="UP000663852">
    <property type="component" value="Unassembled WGS sequence"/>
</dbReference>
<dbReference type="SUPFAM" id="SSF46689">
    <property type="entry name" value="Homeodomain-like"/>
    <property type="match status" value="1"/>
</dbReference>
<dbReference type="PROSITE" id="PS00027">
    <property type="entry name" value="HOMEOBOX_1"/>
    <property type="match status" value="1"/>
</dbReference>
<dbReference type="PANTHER" id="PTHR24332">
    <property type="entry name" value="HOMEOBOX PROTEIN CDX"/>
    <property type="match status" value="1"/>
</dbReference>
<dbReference type="SMART" id="SM00389">
    <property type="entry name" value="HOX"/>
    <property type="match status" value="1"/>
</dbReference>
<dbReference type="GO" id="GO:0030154">
    <property type="term" value="P:cell differentiation"/>
    <property type="evidence" value="ECO:0007669"/>
    <property type="project" value="TreeGrafter"/>
</dbReference>
<dbReference type="InterPro" id="IPR020479">
    <property type="entry name" value="HD_metazoa"/>
</dbReference>
<evidence type="ECO:0000256" key="9">
    <source>
        <dbReference type="SAM" id="MobiDB-lite"/>
    </source>
</evidence>
<dbReference type="GO" id="GO:0000981">
    <property type="term" value="F:DNA-binding transcription factor activity, RNA polymerase II-specific"/>
    <property type="evidence" value="ECO:0007669"/>
    <property type="project" value="InterPro"/>
</dbReference>
<keyword evidence="3" id="KW-0217">Developmental protein</keyword>
<feature type="domain" description="Homeobox" evidence="10">
    <location>
        <begin position="226"/>
        <end position="286"/>
    </location>
</feature>
<keyword evidence="4 7" id="KW-0238">DNA-binding</keyword>
<dbReference type="InterPro" id="IPR001356">
    <property type="entry name" value="HD"/>
</dbReference>
<comment type="subcellular location">
    <subcellularLocation>
        <location evidence="1 7 8">Nucleus</location>
    </subcellularLocation>
</comment>
<sequence>MNTNYPPIISIDHESNPRVYETPYNTFVPYSDYATSSKLEAFDYNYWPTNTTTTTTTHNILAEPLSLTTDHIPTPTSSTTNQTLERIGSNSPVHLSQINSTTTISATHHHHHIHQHLYPLNENSNWLTPTEYQSPSGYRHYSYPNNNLYDQPQWSTPAPALPIKFESSYSPPSYYESAHHLEHPLSINKEEPSDSSYTKCPEQSSNWFKSQLTPVPPKNPANGKTRTRDKYRIVYTDRQRYELENEFTVSKYISIPRKAALSSTLGLSERQIKIWFQNRRAKERKINKKRHEICSRQLNNSNDADSSSDDDLESSSYYTNYV</sequence>
<dbReference type="Gene3D" id="1.10.10.60">
    <property type="entry name" value="Homeodomain-like"/>
    <property type="match status" value="1"/>
</dbReference>
<dbReference type="InterPro" id="IPR009057">
    <property type="entry name" value="Homeodomain-like_sf"/>
</dbReference>
<dbReference type="GO" id="GO:0009887">
    <property type="term" value="P:animal organ morphogenesis"/>
    <property type="evidence" value="ECO:0007669"/>
    <property type="project" value="TreeGrafter"/>
</dbReference>
<dbReference type="EMBL" id="CAJNOR010008392">
    <property type="protein sequence ID" value="CAF1632608.1"/>
    <property type="molecule type" value="Genomic_DNA"/>
</dbReference>